<keyword evidence="4 5" id="KW-0472">Membrane</keyword>
<dbReference type="STRING" id="1381753.V2X5B3"/>
<dbReference type="PANTHER" id="PTHR12242">
    <property type="entry name" value="OS02G0130600 PROTEIN-RELATED"/>
    <property type="match status" value="1"/>
</dbReference>
<evidence type="ECO:0000313" key="7">
    <source>
        <dbReference type="Proteomes" id="UP000017559"/>
    </source>
</evidence>
<keyword evidence="2 5" id="KW-0812">Transmembrane</keyword>
<evidence type="ECO:0000256" key="1">
    <source>
        <dbReference type="ARBA" id="ARBA00004127"/>
    </source>
</evidence>
<dbReference type="GO" id="GO:0012505">
    <property type="term" value="C:endomembrane system"/>
    <property type="evidence" value="ECO:0007669"/>
    <property type="project" value="UniProtKB-SubCell"/>
</dbReference>
<keyword evidence="7" id="KW-1185">Reference proteome</keyword>
<dbReference type="OrthoDB" id="419711at2759"/>
<evidence type="ECO:0000256" key="4">
    <source>
        <dbReference type="ARBA" id="ARBA00023136"/>
    </source>
</evidence>
<dbReference type="Pfam" id="PF04750">
    <property type="entry name" value="Far-17a_AIG1"/>
    <property type="match status" value="1"/>
</dbReference>
<comment type="caution">
    <text evidence="6">The sequence shown here is derived from an EMBL/GenBank/DDBJ whole genome shotgun (WGS) entry which is preliminary data.</text>
</comment>
<feature type="transmembrane region" description="Helical" evidence="5">
    <location>
        <begin position="115"/>
        <end position="136"/>
    </location>
</feature>
<name>V2X5B3_MONRO</name>
<keyword evidence="3 5" id="KW-1133">Transmembrane helix</keyword>
<feature type="transmembrane region" description="Helical" evidence="5">
    <location>
        <begin position="26"/>
        <end position="52"/>
    </location>
</feature>
<dbReference type="PANTHER" id="PTHR12242:SF1">
    <property type="entry name" value="MYND-TYPE DOMAIN-CONTAINING PROTEIN"/>
    <property type="match status" value="1"/>
</dbReference>
<proteinExistence type="predicted"/>
<accession>V2X5B3</accession>
<organism evidence="6 7">
    <name type="scientific">Moniliophthora roreri (strain MCA 2997)</name>
    <name type="common">Cocoa frosty pod rot fungus</name>
    <name type="synonym">Crinipellis roreri</name>
    <dbReference type="NCBI Taxonomy" id="1381753"/>
    <lineage>
        <taxon>Eukaryota</taxon>
        <taxon>Fungi</taxon>
        <taxon>Dikarya</taxon>
        <taxon>Basidiomycota</taxon>
        <taxon>Agaricomycotina</taxon>
        <taxon>Agaricomycetes</taxon>
        <taxon>Agaricomycetidae</taxon>
        <taxon>Agaricales</taxon>
        <taxon>Marasmiineae</taxon>
        <taxon>Marasmiaceae</taxon>
        <taxon>Moniliophthora</taxon>
    </lineage>
</organism>
<gene>
    <name evidence="6" type="ORF">Moror_13151</name>
</gene>
<feature type="transmembrane region" description="Helical" evidence="5">
    <location>
        <begin position="217"/>
        <end position="241"/>
    </location>
</feature>
<dbReference type="KEGG" id="mrr:Moror_13151"/>
<evidence type="ECO:0000313" key="6">
    <source>
        <dbReference type="EMBL" id="ESK88992.1"/>
    </source>
</evidence>
<sequence>MGSPLVDLFGAPSPFDPQHTLVTSPFFSSAVLACIRFSVAVYTLVTLVFLVIWDSVKDQSGGQFFSYFTNLTFTGICAYYWASFVQTAFYTRRRCQGKDGYPLQSWAKTLQVLHLMLQTTIVTFPILVTVVFWVLLASPETLGNTLNQYRNITVHALNTVFCGFEMIFTNNPPPKLLMLPFMILILIGYLGVAYITHETQGFYPYSFLDPQKQGPLLAAYIAGIGVAEVLLFGIAWVVMWARQKLFSRSLKQMEETESTNEMTERELDKSKV</sequence>
<evidence type="ECO:0008006" key="8">
    <source>
        <dbReference type="Google" id="ProtNLM"/>
    </source>
</evidence>
<evidence type="ECO:0000256" key="3">
    <source>
        <dbReference type="ARBA" id="ARBA00022989"/>
    </source>
</evidence>
<dbReference type="GO" id="GO:0016020">
    <property type="term" value="C:membrane"/>
    <property type="evidence" value="ECO:0007669"/>
    <property type="project" value="InterPro"/>
</dbReference>
<dbReference type="AlphaFoldDB" id="V2X5B3"/>
<dbReference type="InterPro" id="IPR006838">
    <property type="entry name" value="ADTRP_AIG1"/>
</dbReference>
<feature type="transmembrane region" description="Helical" evidence="5">
    <location>
        <begin position="176"/>
        <end position="197"/>
    </location>
</feature>
<dbReference type="HOGENOM" id="CLU_062880_0_0_1"/>
<dbReference type="EMBL" id="AWSO01000598">
    <property type="protein sequence ID" value="ESK88992.1"/>
    <property type="molecule type" value="Genomic_DNA"/>
</dbReference>
<feature type="transmembrane region" description="Helical" evidence="5">
    <location>
        <begin position="64"/>
        <end position="82"/>
    </location>
</feature>
<evidence type="ECO:0000256" key="2">
    <source>
        <dbReference type="ARBA" id="ARBA00022692"/>
    </source>
</evidence>
<dbReference type="Proteomes" id="UP000017559">
    <property type="component" value="Unassembled WGS sequence"/>
</dbReference>
<reference evidence="6 7" key="1">
    <citation type="journal article" date="2014" name="BMC Genomics">
        <title>Genome and secretome analysis of the hemibiotrophic fungal pathogen, Moniliophthora roreri, which causes frosty pod rot disease of cacao: mechanisms of the biotrophic and necrotrophic phases.</title>
        <authorList>
            <person name="Meinhardt L.W."/>
            <person name="Costa G.G.L."/>
            <person name="Thomazella D.P.T."/>
            <person name="Teixeira P.J.P.L."/>
            <person name="Carazzolle M.F."/>
            <person name="Schuster S.C."/>
            <person name="Carlson J.E."/>
            <person name="Guiltinan M.J."/>
            <person name="Mieczkowski P."/>
            <person name="Farmer A."/>
            <person name="Ramaraj T."/>
            <person name="Crozier J."/>
            <person name="Davis R.E."/>
            <person name="Shao J."/>
            <person name="Melnick R.L."/>
            <person name="Pereira G.A.G."/>
            <person name="Bailey B.A."/>
        </authorList>
    </citation>
    <scope>NUCLEOTIDE SEQUENCE [LARGE SCALE GENOMIC DNA]</scope>
    <source>
        <strain evidence="6 7">MCA 2997</strain>
    </source>
</reference>
<comment type="subcellular location">
    <subcellularLocation>
        <location evidence="1">Endomembrane system</location>
        <topology evidence="1">Multi-pass membrane protein</topology>
    </subcellularLocation>
</comment>
<protein>
    <recommendedName>
        <fullName evidence="8">FAR-17a/AIG1-like protein</fullName>
    </recommendedName>
</protein>
<evidence type="ECO:0000256" key="5">
    <source>
        <dbReference type="SAM" id="Phobius"/>
    </source>
</evidence>